<dbReference type="Proteomes" id="UP000215914">
    <property type="component" value="Unassembled WGS sequence"/>
</dbReference>
<dbReference type="Gramene" id="mRNA:HanXRQr2_Chr17g0784061">
    <property type="protein sequence ID" value="mRNA:HanXRQr2_Chr17g0784061"/>
    <property type="gene ID" value="HanXRQr2_Chr17g0784061"/>
</dbReference>
<dbReference type="AlphaFoldDB" id="A0A9K3DE72"/>
<proteinExistence type="predicted"/>
<evidence type="ECO:0000313" key="2">
    <source>
        <dbReference type="Proteomes" id="UP000215914"/>
    </source>
</evidence>
<protein>
    <submittedName>
        <fullName evidence="1">Uncharacterized protein</fullName>
    </submittedName>
</protein>
<name>A0A9K3DE72_HELAN</name>
<keyword evidence="2" id="KW-1185">Reference proteome</keyword>
<evidence type="ECO:0000313" key="1">
    <source>
        <dbReference type="EMBL" id="KAF5753794.1"/>
    </source>
</evidence>
<sequence>MNNSLPLLFSRYELDHQFSLYNLSSYGMKVNFNMLCSSVEGFLDISVVPRLSHQRVRTEVVFVPSFFNRASNQVSLAMVLARALY</sequence>
<comment type="caution">
    <text evidence="1">The sequence shown here is derived from an EMBL/GenBank/DDBJ whole genome shotgun (WGS) entry which is preliminary data.</text>
</comment>
<reference evidence="1" key="1">
    <citation type="journal article" date="2017" name="Nature">
        <title>The sunflower genome provides insights into oil metabolism, flowering and Asterid evolution.</title>
        <authorList>
            <person name="Badouin H."/>
            <person name="Gouzy J."/>
            <person name="Grassa C.J."/>
            <person name="Murat F."/>
            <person name="Staton S.E."/>
            <person name="Cottret L."/>
            <person name="Lelandais-Briere C."/>
            <person name="Owens G.L."/>
            <person name="Carrere S."/>
            <person name="Mayjonade B."/>
            <person name="Legrand L."/>
            <person name="Gill N."/>
            <person name="Kane N.C."/>
            <person name="Bowers J.E."/>
            <person name="Hubner S."/>
            <person name="Bellec A."/>
            <person name="Berard A."/>
            <person name="Berges H."/>
            <person name="Blanchet N."/>
            <person name="Boniface M.C."/>
            <person name="Brunel D."/>
            <person name="Catrice O."/>
            <person name="Chaidir N."/>
            <person name="Claudel C."/>
            <person name="Donnadieu C."/>
            <person name="Faraut T."/>
            <person name="Fievet G."/>
            <person name="Helmstetter N."/>
            <person name="King M."/>
            <person name="Knapp S.J."/>
            <person name="Lai Z."/>
            <person name="Le Paslier M.C."/>
            <person name="Lippi Y."/>
            <person name="Lorenzon L."/>
            <person name="Mandel J.R."/>
            <person name="Marage G."/>
            <person name="Marchand G."/>
            <person name="Marquand E."/>
            <person name="Bret-Mestries E."/>
            <person name="Morien E."/>
            <person name="Nambeesan S."/>
            <person name="Nguyen T."/>
            <person name="Pegot-Espagnet P."/>
            <person name="Pouilly N."/>
            <person name="Raftis F."/>
            <person name="Sallet E."/>
            <person name="Schiex T."/>
            <person name="Thomas J."/>
            <person name="Vandecasteele C."/>
            <person name="Vares D."/>
            <person name="Vear F."/>
            <person name="Vautrin S."/>
            <person name="Crespi M."/>
            <person name="Mangin B."/>
            <person name="Burke J.M."/>
            <person name="Salse J."/>
            <person name="Munos S."/>
            <person name="Vincourt P."/>
            <person name="Rieseberg L.H."/>
            <person name="Langlade N.B."/>
        </authorList>
    </citation>
    <scope>NUCLEOTIDE SEQUENCE</scope>
    <source>
        <tissue evidence="1">Leaves</tissue>
    </source>
</reference>
<reference evidence="1" key="2">
    <citation type="submission" date="2020-06" db="EMBL/GenBank/DDBJ databases">
        <title>Helianthus annuus Genome sequencing and assembly Release 2.</title>
        <authorList>
            <person name="Gouzy J."/>
            <person name="Langlade N."/>
            <person name="Munos S."/>
        </authorList>
    </citation>
    <scope>NUCLEOTIDE SEQUENCE</scope>
    <source>
        <tissue evidence="1">Leaves</tissue>
    </source>
</reference>
<gene>
    <name evidence="1" type="ORF">HanXRQr2_Chr17g0784061</name>
</gene>
<dbReference type="EMBL" id="MNCJ02000332">
    <property type="protein sequence ID" value="KAF5753794.1"/>
    <property type="molecule type" value="Genomic_DNA"/>
</dbReference>
<organism evidence="1 2">
    <name type="scientific">Helianthus annuus</name>
    <name type="common">Common sunflower</name>
    <dbReference type="NCBI Taxonomy" id="4232"/>
    <lineage>
        <taxon>Eukaryota</taxon>
        <taxon>Viridiplantae</taxon>
        <taxon>Streptophyta</taxon>
        <taxon>Embryophyta</taxon>
        <taxon>Tracheophyta</taxon>
        <taxon>Spermatophyta</taxon>
        <taxon>Magnoliopsida</taxon>
        <taxon>eudicotyledons</taxon>
        <taxon>Gunneridae</taxon>
        <taxon>Pentapetalae</taxon>
        <taxon>asterids</taxon>
        <taxon>campanulids</taxon>
        <taxon>Asterales</taxon>
        <taxon>Asteraceae</taxon>
        <taxon>Asteroideae</taxon>
        <taxon>Heliantheae alliance</taxon>
        <taxon>Heliantheae</taxon>
        <taxon>Helianthus</taxon>
    </lineage>
</organism>
<accession>A0A9K3DE72</accession>